<dbReference type="PANTHER" id="PTHR33693:SF9">
    <property type="entry name" value="TYPE-4 URACIL-DNA GLYCOSYLASE"/>
    <property type="match status" value="1"/>
</dbReference>
<gene>
    <name evidence="12" type="ORF">IPV69_03610</name>
</gene>
<feature type="region of interest" description="Disordered" evidence="10">
    <location>
        <begin position="255"/>
        <end position="294"/>
    </location>
</feature>
<dbReference type="SMART" id="SM00986">
    <property type="entry name" value="UDG"/>
    <property type="match status" value="1"/>
</dbReference>
<keyword evidence="4" id="KW-0479">Metal-binding</keyword>
<organism evidence="12 13">
    <name type="scientific">Humisphaera borealis</name>
    <dbReference type="NCBI Taxonomy" id="2807512"/>
    <lineage>
        <taxon>Bacteria</taxon>
        <taxon>Pseudomonadati</taxon>
        <taxon>Planctomycetota</taxon>
        <taxon>Phycisphaerae</taxon>
        <taxon>Tepidisphaerales</taxon>
        <taxon>Tepidisphaeraceae</taxon>
        <taxon>Humisphaera</taxon>
    </lineage>
</organism>
<evidence type="ECO:0000259" key="11">
    <source>
        <dbReference type="SMART" id="SM00986"/>
    </source>
</evidence>
<keyword evidence="9" id="KW-0234">DNA repair</keyword>
<dbReference type="KEGG" id="hbs:IPV69_03610"/>
<keyword evidence="6" id="KW-0378">Hydrolase</keyword>
<evidence type="ECO:0000313" key="13">
    <source>
        <dbReference type="Proteomes" id="UP000593765"/>
    </source>
</evidence>
<dbReference type="Proteomes" id="UP000593765">
    <property type="component" value="Chromosome"/>
</dbReference>
<dbReference type="PANTHER" id="PTHR33693">
    <property type="entry name" value="TYPE-5 URACIL-DNA GLYCOSYLASE"/>
    <property type="match status" value="1"/>
</dbReference>
<evidence type="ECO:0000256" key="7">
    <source>
        <dbReference type="ARBA" id="ARBA00023004"/>
    </source>
</evidence>
<dbReference type="GO" id="GO:0051539">
    <property type="term" value="F:4 iron, 4 sulfur cluster binding"/>
    <property type="evidence" value="ECO:0007669"/>
    <property type="project" value="UniProtKB-KW"/>
</dbReference>
<evidence type="ECO:0000256" key="3">
    <source>
        <dbReference type="ARBA" id="ARBA00022485"/>
    </source>
</evidence>
<dbReference type="SUPFAM" id="SSF52141">
    <property type="entry name" value="Uracil-DNA glycosylase-like"/>
    <property type="match status" value="1"/>
</dbReference>
<sequence>MYQLTTDRDFDRWRDLARQMLAGQISPPQILWLDREDEPSLLSNTALTPPVSSQPAAQTRVPREYLDLASKVACHRDPDRWNLLYRTLWRLTHGEPELLERVTDDDVYQLGAMERDVRRDRHKMTAFVRFRQVPAESGEEHFVAWHRPDHYIVRLTAPFFRGRFAAMRWTILTPDDSVAWDGHTLHFGPGVPQSQAPQADELESLWRTYYANIFNPARIKIAAMKKELPVRHWSTLPETQLIPDLLAEAPRRVEEMTRKSRENARPGSGPRSSGSARPGDAAAGDLYSASTSPETYASGLPAGKAATFPWTAEPFIPQSRSLKVLAEASKNCRGCDLCDIGSQVVFGEGPHDAMVMFVGEQPGDQEDRQGRPFVGPAGQLLDEVLQQVGIIRDECYVTNSVKHFKFEPRGTRRIHAKPSSREVSACQPWLVREIEVVRPQILVCLGSTAAQTLLGRDFRVTQRRGDVMKTEWSPWTMATIHPSALLRIPDEALRAKSRGEFEADLAKVAEQIAKLKAG</sequence>
<name>A0A7M2WYB7_9BACT</name>
<evidence type="ECO:0000256" key="2">
    <source>
        <dbReference type="ARBA" id="ARBA00019403"/>
    </source>
</evidence>
<comment type="similarity">
    <text evidence="1">Belongs to the uracil-DNA glycosylase (UDG) superfamily. Type 4 (UDGa) family.</text>
</comment>
<evidence type="ECO:0000256" key="5">
    <source>
        <dbReference type="ARBA" id="ARBA00022763"/>
    </source>
</evidence>
<dbReference type="CDD" id="cd10030">
    <property type="entry name" value="UDG-F4_TTUDGA_SPO1dp_like"/>
    <property type="match status" value="1"/>
</dbReference>
<dbReference type="GO" id="GO:0006281">
    <property type="term" value="P:DNA repair"/>
    <property type="evidence" value="ECO:0007669"/>
    <property type="project" value="UniProtKB-KW"/>
</dbReference>
<dbReference type="InterPro" id="IPR023875">
    <property type="entry name" value="DNA_repair_put"/>
</dbReference>
<keyword evidence="3" id="KW-0004">4Fe-4S</keyword>
<proteinExistence type="inferred from homology"/>
<dbReference type="Pfam" id="PF13566">
    <property type="entry name" value="DUF4130"/>
    <property type="match status" value="1"/>
</dbReference>
<evidence type="ECO:0000256" key="6">
    <source>
        <dbReference type="ARBA" id="ARBA00022801"/>
    </source>
</evidence>
<evidence type="ECO:0000256" key="9">
    <source>
        <dbReference type="ARBA" id="ARBA00023204"/>
    </source>
</evidence>
<accession>A0A7M2WYB7</accession>
<dbReference type="InterPro" id="IPR051536">
    <property type="entry name" value="UDG_Type-4/5"/>
</dbReference>
<evidence type="ECO:0000256" key="4">
    <source>
        <dbReference type="ARBA" id="ARBA00022723"/>
    </source>
</evidence>
<dbReference type="RefSeq" id="WP_206293550.1">
    <property type="nucleotide sequence ID" value="NZ_CP063458.1"/>
</dbReference>
<reference evidence="12 13" key="1">
    <citation type="submission" date="2020-10" db="EMBL/GenBank/DDBJ databases">
        <title>Wide distribution of Phycisphaera-like planctomycetes from WD2101 soil group in peatlands and genome analysis of the first cultivated representative.</title>
        <authorList>
            <person name="Dedysh S.N."/>
            <person name="Beletsky A.V."/>
            <person name="Ivanova A."/>
            <person name="Kulichevskaya I.S."/>
            <person name="Suzina N.E."/>
            <person name="Philippov D.A."/>
            <person name="Rakitin A.L."/>
            <person name="Mardanov A.V."/>
            <person name="Ravin N.V."/>
        </authorList>
    </citation>
    <scope>NUCLEOTIDE SEQUENCE [LARGE SCALE GENOMIC DNA]</scope>
    <source>
        <strain evidence="12 13">M1803</strain>
    </source>
</reference>
<dbReference type="NCBIfam" id="TIGR03915">
    <property type="entry name" value="SAM_7_link_chp"/>
    <property type="match status" value="1"/>
</dbReference>
<evidence type="ECO:0000256" key="10">
    <source>
        <dbReference type="SAM" id="MobiDB-lite"/>
    </source>
</evidence>
<dbReference type="InterPro" id="IPR036895">
    <property type="entry name" value="Uracil-DNA_glycosylase-like_sf"/>
</dbReference>
<evidence type="ECO:0000256" key="1">
    <source>
        <dbReference type="ARBA" id="ARBA00006521"/>
    </source>
</evidence>
<dbReference type="NCBIfam" id="TIGR03914">
    <property type="entry name" value="UDG_fam_dom"/>
    <property type="match status" value="1"/>
</dbReference>
<keyword evidence="13" id="KW-1185">Reference proteome</keyword>
<keyword evidence="7" id="KW-0408">Iron</keyword>
<feature type="compositionally biased region" description="Basic and acidic residues" evidence="10">
    <location>
        <begin position="255"/>
        <end position="264"/>
    </location>
</feature>
<feature type="domain" description="Uracil-DNA glycosylase-like" evidence="11">
    <location>
        <begin position="346"/>
        <end position="506"/>
    </location>
</feature>
<dbReference type="SMART" id="SM00987">
    <property type="entry name" value="UreE_C"/>
    <property type="match status" value="1"/>
</dbReference>
<dbReference type="AlphaFoldDB" id="A0A7M2WYB7"/>
<feature type="compositionally biased region" description="Low complexity" evidence="10">
    <location>
        <begin position="265"/>
        <end position="279"/>
    </location>
</feature>
<keyword evidence="5" id="KW-0227">DNA damage</keyword>
<dbReference type="InterPro" id="IPR005122">
    <property type="entry name" value="Uracil-DNA_glycosylase-like"/>
</dbReference>
<keyword evidence="8" id="KW-0411">Iron-sulfur</keyword>
<dbReference type="InterPro" id="IPR005273">
    <property type="entry name" value="Ura-DNA_glyco_family4"/>
</dbReference>
<dbReference type="EMBL" id="CP063458">
    <property type="protein sequence ID" value="QOV90465.1"/>
    <property type="molecule type" value="Genomic_DNA"/>
</dbReference>
<dbReference type="Gene3D" id="3.40.470.10">
    <property type="entry name" value="Uracil-DNA glycosylase-like domain"/>
    <property type="match status" value="1"/>
</dbReference>
<dbReference type="NCBIfam" id="TIGR00758">
    <property type="entry name" value="UDG_fam4"/>
    <property type="match status" value="1"/>
</dbReference>
<dbReference type="GO" id="GO:0097506">
    <property type="term" value="F:deaminated base DNA N-glycosylase activity"/>
    <property type="evidence" value="ECO:0007669"/>
    <property type="project" value="UniProtKB-ARBA"/>
</dbReference>
<evidence type="ECO:0000313" key="12">
    <source>
        <dbReference type="EMBL" id="QOV90465.1"/>
    </source>
</evidence>
<dbReference type="GO" id="GO:0046872">
    <property type="term" value="F:metal ion binding"/>
    <property type="evidence" value="ECO:0007669"/>
    <property type="project" value="UniProtKB-KW"/>
</dbReference>
<dbReference type="Pfam" id="PF03167">
    <property type="entry name" value="UDG"/>
    <property type="match status" value="1"/>
</dbReference>
<evidence type="ECO:0000256" key="8">
    <source>
        <dbReference type="ARBA" id="ARBA00023014"/>
    </source>
</evidence>
<protein>
    <recommendedName>
        <fullName evidence="2">Type-4 uracil-DNA glycosylase</fullName>
    </recommendedName>
</protein>
<dbReference type="InterPro" id="IPR025404">
    <property type="entry name" value="DUF4130"/>
</dbReference>